<evidence type="ECO:0000256" key="10">
    <source>
        <dbReference type="PIRSR" id="PIRSR600720-3"/>
    </source>
</evidence>
<feature type="binding site" evidence="8">
    <location>
        <position position="200"/>
    </location>
    <ligand>
        <name>a protein</name>
        <dbReference type="ChEBI" id="CHEBI:16541"/>
    </ligand>
    <ligandPart>
        <name>C-terminal Xaa-(2S)-2-hydroxyglycine residue</name>
        <dbReference type="ChEBI" id="CHEBI:142768"/>
    </ligandPart>
</feature>
<dbReference type="GO" id="GO:0005576">
    <property type="term" value="C:extracellular region"/>
    <property type="evidence" value="ECO:0007669"/>
    <property type="project" value="TreeGrafter"/>
</dbReference>
<dbReference type="InterPro" id="IPR000720">
    <property type="entry name" value="PHM/PAL"/>
</dbReference>
<reference evidence="13" key="1">
    <citation type="submission" date="2021-02" db="EMBL/GenBank/DDBJ databases">
        <authorList>
            <person name="Nowell W R."/>
        </authorList>
    </citation>
    <scope>NUCLEOTIDE SEQUENCE</scope>
</reference>
<dbReference type="InterPro" id="IPR011042">
    <property type="entry name" value="6-blade_b-propeller_TolB-like"/>
</dbReference>
<dbReference type="EMBL" id="CAJNOI010000024">
    <property type="protein sequence ID" value="CAF0851417.1"/>
    <property type="molecule type" value="Genomic_DNA"/>
</dbReference>
<dbReference type="Proteomes" id="UP000663832">
    <property type="component" value="Unassembled WGS sequence"/>
</dbReference>
<evidence type="ECO:0000256" key="4">
    <source>
        <dbReference type="ARBA" id="ARBA00022737"/>
    </source>
</evidence>
<dbReference type="GO" id="GO:0004504">
    <property type="term" value="F:peptidylglycine monooxygenase activity"/>
    <property type="evidence" value="ECO:0007669"/>
    <property type="project" value="TreeGrafter"/>
</dbReference>
<name>A0A813W1Q4_9BILA</name>
<evidence type="ECO:0000256" key="8">
    <source>
        <dbReference type="PIRSR" id="PIRSR600720-1"/>
    </source>
</evidence>
<feature type="binding site" evidence="8">
    <location>
        <position position="247"/>
    </location>
    <ligand>
        <name>a protein</name>
        <dbReference type="ChEBI" id="CHEBI:16541"/>
    </ligand>
    <ligandPart>
        <name>C-terminal Xaa-(2S)-2-hydroxyglycine residue</name>
        <dbReference type="ChEBI" id="CHEBI:142768"/>
    </ligandPart>
</feature>
<feature type="binding site" evidence="9">
    <location>
        <position position="136"/>
    </location>
    <ligand>
        <name>Ca(2+)</name>
        <dbReference type="ChEBI" id="CHEBI:29108"/>
        <note>structural</note>
    </ligand>
</feature>
<gene>
    <name evidence="13" type="ORF">BJG266_LOCUS7860</name>
    <name evidence="14" type="ORF">QVE165_LOCUS39167</name>
</gene>
<protein>
    <recommendedName>
        <fullName evidence="1">peptidylamidoglycolate lyase</fullName>
        <ecNumber evidence="1">4.3.2.5</ecNumber>
    </recommendedName>
</protein>
<keyword evidence="2 9" id="KW-0479">Metal-binding</keyword>
<evidence type="ECO:0000256" key="2">
    <source>
        <dbReference type="ARBA" id="ARBA00022723"/>
    </source>
</evidence>
<feature type="binding site" evidence="9">
    <location>
        <position position="134"/>
    </location>
    <ligand>
        <name>Zn(2+)</name>
        <dbReference type="ChEBI" id="CHEBI:29105"/>
        <note>catalytic</note>
    </ligand>
</feature>
<keyword evidence="15" id="KW-1185">Reference proteome</keyword>
<dbReference type="GO" id="GO:0004598">
    <property type="term" value="F:peptidylamidoglycolate lyase activity"/>
    <property type="evidence" value="ECO:0007669"/>
    <property type="project" value="UniProtKB-EC"/>
</dbReference>
<comment type="caution">
    <text evidence="13">The sequence shown here is derived from an EMBL/GenBank/DDBJ whole genome shotgun (WGS) entry which is preliminary data.</text>
</comment>
<evidence type="ECO:0000256" key="12">
    <source>
        <dbReference type="SAM" id="SignalP"/>
    </source>
</evidence>
<sequence length="358" mass="39640">MERLTLLLVLLSFVLNINARAFQPSFLDASNSDEEITYQVIANKPLNIISSDEDAQHEYKLGQVGGVAGCVKNPNRLIVFHRASREWTQESFPDGRNFDTKKFGAIPENTILTINTRTGQIVNQWGNNTFSMPHGLSIDTEGNLWVTDVAMHQVFKYSKGELVLTLGEAFVPGSDSKHFCKPTDVAVSNDGSNSYVADGYCNSRIVKLDSKGKFVKEYTMPDEEKQLAIPHSIILIESLGLVCVADRENGRIVCFDDGENNEGNVKAIIDHPLMKTVYAITYDANKHRLYAVSGKSGKNRAVGFTFDAHPESFGGLIATWEPNEKFGEPHDIALSVSGHALFVGEIRPNRIDVFDVLN</sequence>
<keyword evidence="9" id="KW-0106">Calcium</keyword>
<dbReference type="Pfam" id="PF01436">
    <property type="entry name" value="NHL"/>
    <property type="match status" value="2"/>
</dbReference>
<feature type="binding site" evidence="9">
    <location>
        <position position="330"/>
    </location>
    <ligand>
        <name>Zn(2+)</name>
        <dbReference type="ChEBI" id="CHEBI:29105"/>
        <note>catalytic</note>
    </ligand>
</feature>
<dbReference type="PANTHER" id="PTHR10680:SF14">
    <property type="entry name" value="PEPTIDYL-GLYCINE ALPHA-AMIDATING MONOOXYGENASE"/>
    <property type="match status" value="1"/>
</dbReference>
<feature type="disulfide bond" evidence="10">
    <location>
        <begin position="180"/>
        <end position="201"/>
    </location>
</feature>
<feature type="chain" id="PRO_5035683171" description="peptidylamidoglycolate lyase" evidence="12">
    <location>
        <begin position="22"/>
        <end position="358"/>
    </location>
</feature>
<evidence type="ECO:0000256" key="11">
    <source>
        <dbReference type="PROSITE-ProRule" id="PRU00504"/>
    </source>
</evidence>
<dbReference type="EMBL" id="CAJNOM010000431">
    <property type="protein sequence ID" value="CAF1434288.1"/>
    <property type="molecule type" value="Genomic_DNA"/>
</dbReference>
<dbReference type="GO" id="GO:0016020">
    <property type="term" value="C:membrane"/>
    <property type="evidence" value="ECO:0007669"/>
    <property type="project" value="InterPro"/>
</dbReference>
<feature type="signal peptide" evidence="12">
    <location>
        <begin position="1"/>
        <end position="21"/>
    </location>
</feature>
<evidence type="ECO:0000256" key="1">
    <source>
        <dbReference type="ARBA" id="ARBA00012343"/>
    </source>
</evidence>
<dbReference type="PRINTS" id="PR00790">
    <property type="entry name" value="PAMONOXGNASE"/>
</dbReference>
<dbReference type="GO" id="GO:0046872">
    <property type="term" value="F:metal ion binding"/>
    <property type="evidence" value="ECO:0007669"/>
    <property type="project" value="UniProtKB-KW"/>
</dbReference>
<proteinExistence type="predicted"/>
<dbReference type="InterPro" id="IPR001258">
    <property type="entry name" value="NHL_repeat"/>
</dbReference>
<evidence type="ECO:0000256" key="5">
    <source>
        <dbReference type="ARBA" id="ARBA00023157"/>
    </source>
</evidence>
<organism evidence="13 16">
    <name type="scientific">Adineta steineri</name>
    <dbReference type="NCBI Taxonomy" id="433720"/>
    <lineage>
        <taxon>Eukaryota</taxon>
        <taxon>Metazoa</taxon>
        <taxon>Spiralia</taxon>
        <taxon>Gnathifera</taxon>
        <taxon>Rotifera</taxon>
        <taxon>Eurotatoria</taxon>
        <taxon>Bdelloidea</taxon>
        <taxon>Adinetida</taxon>
        <taxon>Adinetidae</taxon>
        <taxon>Adineta</taxon>
    </lineage>
</organism>
<evidence type="ECO:0000313" key="15">
    <source>
        <dbReference type="Proteomes" id="UP000663832"/>
    </source>
</evidence>
<keyword evidence="5 10" id="KW-1015">Disulfide bond</keyword>
<evidence type="ECO:0000256" key="9">
    <source>
        <dbReference type="PIRSR" id="PIRSR600720-2"/>
    </source>
</evidence>
<dbReference type="AlphaFoldDB" id="A0A813W1Q4"/>
<evidence type="ECO:0000313" key="16">
    <source>
        <dbReference type="Proteomes" id="UP000663877"/>
    </source>
</evidence>
<feature type="disulfide bond" evidence="10">
    <location>
        <begin position="243"/>
        <end position="254"/>
    </location>
</feature>
<dbReference type="EC" id="4.3.2.5" evidence="1"/>
<feature type="binding site" evidence="9">
    <location>
        <position position="331"/>
    </location>
    <ligand>
        <name>Ca(2+)</name>
        <dbReference type="ChEBI" id="CHEBI:29108"/>
        <note>structural</note>
    </ligand>
</feature>
<evidence type="ECO:0000256" key="7">
    <source>
        <dbReference type="ARBA" id="ARBA00023239"/>
    </source>
</evidence>
<dbReference type="Proteomes" id="UP000663877">
    <property type="component" value="Unassembled WGS sequence"/>
</dbReference>
<feature type="binding site" evidence="9">
    <location>
        <position position="231"/>
    </location>
    <ligand>
        <name>Zn(2+)</name>
        <dbReference type="ChEBI" id="CHEBI:29105"/>
        <note>catalytic</note>
    </ligand>
</feature>
<feature type="binding site" evidence="8">
    <location>
        <position position="82"/>
    </location>
    <ligand>
        <name>a protein</name>
        <dbReference type="ChEBI" id="CHEBI:16541"/>
    </ligand>
    <ligandPart>
        <name>C-terminal Xaa-(2S)-2-hydroxyglycine residue</name>
        <dbReference type="ChEBI" id="CHEBI:142768"/>
    </ligandPart>
</feature>
<keyword evidence="9" id="KW-0862">Zinc</keyword>
<keyword evidence="6" id="KW-0325">Glycoprotein</keyword>
<keyword evidence="7" id="KW-0456">Lyase</keyword>
<evidence type="ECO:0000256" key="6">
    <source>
        <dbReference type="ARBA" id="ARBA00023180"/>
    </source>
</evidence>
<dbReference type="GO" id="GO:0006518">
    <property type="term" value="P:peptide metabolic process"/>
    <property type="evidence" value="ECO:0007669"/>
    <property type="project" value="InterPro"/>
</dbReference>
<feature type="repeat" description="NHL" evidence="11">
    <location>
        <begin position="119"/>
        <end position="160"/>
    </location>
</feature>
<keyword evidence="3 12" id="KW-0732">Signal</keyword>
<evidence type="ECO:0000313" key="14">
    <source>
        <dbReference type="EMBL" id="CAF1434288.1"/>
    </source>
</evidence>
<feature type="repeat" description="NHL" evidence="11">
    <location>
        <begin position="171"/>
        <end position="211"/>
    </location>
</feature>
<dbReference type="PROSITE" id="PS51125">
    <property type="entry name" value="NHL"/>
    <property type="match status" value="2"/>
</dbReference>
<feature type="binding site" evidence="9">
    <location>
        <position position="67"/>
    </location>
    <ligand>
        <name>Ca(2+)</name>
        <dbReference type="ChEBI" id="CHEBI:29108"/>
        <note>structural</note>
    </ligand>
</feature>
<evidence type="ECO:0000313" key="13">
    <source>
        <dbReference type="EMBL" id="CAF0851417.1"/>
    </source>
</evidence>
<dbReference type="CDD" id="cd14958">
    <property type="entry name" value="NHL_PAL_like"/>
    <property type="match status" value="1"/>
</dbReference>
<accession>A0A813W1Q4</accession>
<dbReference type="SUPFAM" id="SSF63829">
    <property type="entry name" value="Calcium-dependent phosphotriesterase"/>
    <property type="match status" value="1"/>
</dbReference>
<evidence type="ECO:0000256" key="3">
    <source>
        <dbReference type="ARBA" id="ARBA00022729"/>
    </source>
</evidence>
<dbReference type="Gene3D" id="2.120.10.30">
    <property type="entry name" value="TolB, C-terminal domain"/>
    <property type="match status" value="1"/>
</dbReference>
<keyword evidence="4" id="KW-0677">Repeat</keyword>
<dbReference type="OrthoDB" id="10018185at2759"/>
<comment type="cofactor">
    <cofactor evidence="9">
        <name>Zn(2+)</name>
        <dbReference type="ChEBI" id="CHEBI:29105"/>
    </cofactor>
    <text evidence="9">Binds one Zn(2+) ion per subunit.</text>
</comment>
<dbReference type="PANTHER" id="PTHR10680">
    <property type="entry name" value="PEPTIDYL-GLYCINE ALPHA-AMIDATING MONOOXYGENASE"/>
    <property type="match status" value="1"/>
</dbReference>